<keyword evidence="2 5" id="KW-0378">Hydrolase</keyword>
<organism evidence="5 6">
    <name type="scientific">Lacihabitans soyangensis</name>
    <dbReference type="NCBI Taxonomy" id="869394"/>
    <lineage>
        <taxon>Bacteria</taxon>
        <taxon>Pseudomonadati</taxon>
        <taxon>Bacteroidota</taxon>
        <taxon>Cytophagia</taxon>
        <taxon>Cytophagales</taxon>
        <taxon>Leadbetterellaceae</taxon>
        <taxon>Lacihabitans</taxon>
    </lineage>
</organism>
<dbReference type="Pfam" id="PF02682">
    <property type="entry name" value="CT_C_D"/>
    <property type="match status" value="1"/>
</dbReference>
<comment type="caution">
    <text evidence="5">The sequence shown here is derived from an EMBL/GenBank/DDBJ whole genome shotgun (WGS) entry which is preliminary data.</text>
</comment>
<dbReference type="NCBIfam" id="TIGR00370">
    <property type="entry name" value="5-oxoprolinase subunit PxpB"/>
    <property type="match status" value="1"/>
</dbReference>
<evidence type="ECO:0000256" key="2">
    <source>
        <dbReference type="ARBA" id="ARBA00022801"/>
    </source>
</evidence>
<gene>
    <name evidence="5" type="primary">pxpB</name>
    <name evidence="5" type="ORF">EGI31_16455</name>
</gene>
<dbReference type="RefSeq" id="WP_255038226.1">
    <property type="nucleotide sequence ID" value="NZ_RJUF01000174.1"/>
</dbReference>
<dbReference type="Gene3D" id="2.40.100.10">
    <property type="entry name" value="Cyclophilin-like"/>
    <property type="match status" value="1"/>
</dbReference>
<dbReference type="AlphaFoldDB" id="A0AAE3H431"/>
<protein>
    <submittedName>
        <fullName evidence="5">5-oxoprolinase subunit PxpB</fullName>
        <ecNumber evidence="5">3.5.2.9</ecNumber>
    </submittedName>
</protein>
<evidence type="ECO:0000259" key="4">
    <source>
        <dbReference type="SMART" id="SM00796"/>
    </source>
</evidence>
<evidence type="ECO:0000313" key="5">
    <source>
        <dbReference type="EMBL" id="MCP9764533.1"/>
    </source>
</evidence>
<dbReference type="PANTHER" id="PTHR34698:SF2">
    <property type="entry name" value="5-OXOPROLINASE SUBUNIT B"/>
    <property type="match status" value="1"/>
</dbReference>
<accession>A0AAE3H431</accession>
<sequence length="217" mass="24345">MQNIFTLSILSEKAISVFLNKEIGLESHHEVLCLKNALETQNWPWLLEIVPSYNSLSIFVDVSFYFSQNSLVTFFDDWLSKYSFTENPTNIGNELAKEIPVKYAGVDLSFVSNYCQLSIDEVINVHSSSIYTVAMVGFLPGFPYLLGMDERLFVPRRSSPRLKVAKGSVGIGGFQTGIYPSESPGGWQIIGTTDLELFDLEHLSYLTIGDKVKLKPI</sequence>
<feature type="domain" description="Carboxyltransferase" evidence="4">
    <location>
        <begin position="5"/>
        <end position="206"/>
    </location>
</feature>
<dbReference type="PANTHER" id="PTHR34698">
    <property type="entry name" value="5-OXOPROLINASE SUBUNIT B"/>
    <property type="match status" value="1"/>
</dbReference>
<dbReference type="SUPFAM" id="SSF50891">
    <property type="entry name" value="Cyclophilin-like"/>
    <property type="match status" value="1"/>
</dbReference>
<keyword evidence="6" id="KW-1185">Reference proteome</keyword>
<keyword evidence="1" id="KW-0547">Nucleotide-binding</keyword>
<dbReference type="InterPro" id="IPR010016">
    <property type="entry name" value="PxpB"/>
</dbReference>
<dbReference type="SUPFAM" id="SSF160467">
    <property type="entry name" value="PH0987 N-terminal domain-like"/>
    <property type="match status" value="1"/>
</dbReference>
<dbReference type="GO" id="GO:0005524">
    <property type="term" value="F:ATP binding"/>
    <property type="evidence" value="ECO:0007669"/>
    <property type="project" value="UniProtKB-KW"/>
</dbReference>
<name>A0AAE3H431_9BACT</name>
<dbReference type="EMBL" id="RJUF01000174">
    <property type="protein sequence ID" value="MCP9764533.1"/>
    <property type="molecule type" value="Genomic_DNA"/>
</dbReference>
<evidence type="ECO:0000256" key="3">
    <source>
        <dbReference type="ARBA" id="ARBA00022840"/>
    </source>
</evidence>
<dbReference type="EC" id="3.5.2.9" evidence="5"/>
<dbReference type="SMART" id="SM00796">
    <property type="entry name" value="AHS1"/>
    <property type="match status" value="1"/>
</dbReference>
<dbReference type="InterPro" id="IPR003833">
    <property type="entry name" value="CT_C_D"/>
</dbReference>
<proteinExistence type="predicted"/>
<reference evidence="5 6" key="1">
    <citation type="submission" date="2018-11" db="EMBL/GenBank/DDBJ databases">
        <title>Novel bacteria species description.</title>
        <authorList>
            <person name="Han J.-H."/>
        </authorList>
    </citation>
    <scope>NUCLEOTIDE SEQUENCE [LARGE SCALE GENOMIC DNA]</scope>
    <source>
        <strain evidence="5 6">KCTC23259</strain>
    </source>
</reference>
<evidence type="ECO:0000256" key="1">
    <source>
        <dbReference type="ARBA" id="ARBA00022741"/>
    </source>
</evidence>
<evidence type="ECO:0000313" key="6">
    <source>
        <dbReference type="Proteomes" id="UP001204144"/>
    </source>
</evidence>
<dbReference type="GO" id="GO:0017168">
    <property type="term" value="F:5-oxoprolinase (ATP-hydrolyzing) activity"/>
    <property type="evidence" value="ECO:0007669"/>
    <property type="project" value="UniProtKB-EC"/>
</dbReference>
<dbReference type="Proteomes" id="UP001204144">
    <property type="component" value="Unassembled WGS sequence"/>
</dbReference>
<dbReference type="Gene3D" id="3.30.1360.40">
    <property type="match status" value="1"/>
</dbReference>
<keyword evidence="3" id="KW-0067">ATP-binding</keyword>
<dbReference type="InterPro" id="IPR029000">
    <property type="entry name" value="Cyclophilin-like_dom_sf"/>
</dbReference>